<feature type="transmembrane region" description="Helical" evidence="6">
    <location>
        <begin position="97"/>
        <end position="116"/>
    </location>
</feature>
<dbReference type="PANTHER" id="PTHR23511:SF35">
    <property type="entry name" value="MAJOR FACILITATOR SUPERFAMILY (MFS) PROFILE DOMAIN-CONTAINING PROTEIN"/>
    <property type="match status" value="1"/>
</dbReference>
<evidence type="ECO:0000256" key="6">
    <source>
        <dbReference type="SAM" id="Phobius"/>
    </source>
</evidence>
<keyword evidence="9" id="KW-1185">Reference proteome</keyword>
<feature type="transmembrane region" description="Helical" evidence="6">
    <location>
        <begin position="122"/>
        <end position="143"/>
    </location>
</feature>
<feature type="transmembrane region" description="Helical" evidence="6">
    <location>
        <begin position="29"/>
        <end position="53"/>
    </location>
</feature>
<feature type="transmembrane region" description="Helical" evidence="6">
    <location>
        <begin position="280"/>
        <end position="303"/>
    </location>
</feature>
<protein>
    <recommendedName>
        <fullName evidence="7">Major facilitator superfamily (MFS) profile domain-containing protein</fullName>
    </recommendedName>
</protein>
<dbReference type="InterPro" id="IPR011701">
    <property type="entry name" value="MFS"/>
</dbReference>
<dbReference type="PANTHER" id="PTHR23511">
    <property type="entry name" value="SYNAPTIC VESICLE GLYCOPROTEIN 2"/>
    <property type="match status" value="1"/>
</dbReference>
<dbReference type="InterPro" id="IPR020846">
    <property type="entry name" value="MFS_dom"/>
</dbReference>
<dbReference type="Gene3D" id="1.20.1250.20">
    <property type="entry name" value="MFS general substrate transporter like domains"/>
    <property type="match status" value="1"/>
</dbReference>
<dbReference type="Pfam" id="PF07690">
    <property type="entry name" value="MFS_1"/>
    <property type="match status" value="2"/>
</dbReference>
<evidence type="ECO:0000256" key="1">
    <source>
        <dbReference type="ARBA" id="ARBA00004141"/>
    </source>
</evidence>
<evidence type="ECO:0000313" key="9">
    <source>
        <dbReference type="Proteomes" id="UP001314205"/>
    </source>
</evidence>
<proteinExistence type="predicted"/>
<comment type="subcellular location">
    <subcellularLocation>
        <location evidence="1">Membrane</location>
        <topology evidence="1">Multi-pass membrane protein</topology>
    </subcellularLocation>
</comment>
<evidence type="ECO:0000256" key="2">
    <source>
        <dbReference type="ARBA" id="ARBA00022448"/>
    </source>
</evidence>
<dbReference type="EMBL" id="CAVLGL010000002">
    <property type="protein sequence ID" value="CAK1579050.1"/>
    <property type="molecule type" value="Genomic_DNA"/>
</dbReference>
<feature type="transmembrane region" description="Helical" evidence="6">
    <location>
        <begin position="155"/>
        <end position="178"/>
    </location>
</feature>
<feature type="transmembrane region" description="Helical" evidence="6">
    <location>
        <begin position="379"/>
        <end position="398"/>
    </location>
</feature>
<dbReference type="PROSITE" id="PS50850">
    <property type="entry name" value="MFS"/>
    <property type="match status" value="1"/>
</dbReference>
<name>A0AAV1K7G1_9NEOP</name>
<gene>
    <name evidence="8" type="ORF">PARMNEM_LOCUS1052</name>
</gene>
<feature type="transmembrane region" description="Helical" evidence="6">
    <location>
        <begin position="467"/>
        <end position="484"/>
    </location>
</feature>
<keyword evidence="4 6" id="KW-1133">Transmembrane helix</keyword>
<sequence length="511" mass="55743">MRVDTKVQNDGKMQFEAALDWAGFGPYSYVLTTLAGFINIAYMCVCYATTIIIPASACELGTTTSQQGYIASGPRFGEITGAIIGGYLGDKFGRRRVLLFALISSAVLNGIASISVNWVMLLIVQSLASFCSAGQYSLAMTILCESVPMCKRNVLVLWVLSILCLSQGIMAVIAIPIIPLPFSFYLPGLGIYWNSWRTLLLVYSTPSLLAAVLLFFMQESPKYVFAKGHEEESIDIIKTIHRWNNWKPAEDFQIKSLTLDAIDEPTSIKDQIVPLFKAPLLKYTVIMTTLYLLQLITAFGVWLPTIVNQFMQIVETGVGTNTSLCSIISDSVQVPVDPDVAPCALNVSSLLLVMSMSALRSFLNILLSLVVNRVGYRNMAICFTVVCGVSGIMVNLIPNAYASVVFFMIFMTGALVTGMYVAITVALFPTHLRALAVALTSTGGSIGMLASVPILNRLLEVNCSAGFYAFSSIFLSSAFIAAFLPDDSRSLKKKLEQIEKSTKDEKLTQCT</sequence>
<comment type="caution">
    <text evidence="8">The sequence shown here is derived from an EMBL/GenBank/DDBJ whole genome shotgun (WGS) entry which is preliminary data.</text>
</comment>
<dbReference type="AlphaFoldDB" id="A0AAV1K7G1"/>
<evidence type="ECO:0000256" key="3">
    <source>
        <dbReference type="ARBA" id="ARBA00022692"/>
    </source>
</evidence>
<feature type="transmembrane region" description="Helical" evidence="6">
    <location>
        <begin position="347"/>
        <end position="367"/>
    </location>
</feature>
<feature type="transmembrane region" description="Helical" evidence="6">
    <location>
        <begin position="198"/>
        <end position="217"/>
    </location>
</feature>
<dbReference type="GO" id="GO:0016020">
    <property type="term" value="C:membrane"/>
    <property type="evidence" value="ECO:0007669"/>
    <property type="project" value="UniProtKB-SubCell"/>
</dbReference>
<dbReference type="Proteomes" id="UP001314205">
    <property type="component" value="Unassembled WGS sequence"/>
</dbReference>
<reference evidence="8 9" key="1">
    <citation type="submission" date="2023-11" db="EMBL/GenBank/DDBJ databases">
        <authorList>
            <person name="Hedman E."/>
            <person name="Englund M."/>
            <person name="Stromberg M."/>
            <person name="Nyberg Akerstrom W."/>
            <person name="Nylinder S."/>
            <person name="Jareborg N."/>
            <person name="Kallberg Y."/>
            <person name="Kronander E."/>
        </authorList>
    </citation>
    <scope>NUCLEOTIDE SEQUENCE [LARGE SCALE GENOMIC DNA]</scope>
</reference>
<keyword evidence="3 6" id="KW-0812">Transmembrane</keyword>
<dbReference type="SUPFAM" id="SSF103473">
    <property type="entry name" value="MFS general substrate transporter"/>
    <property type="match status" value="1"/>
</dbReference>
<dbReference type="GO" id="GO:0022857">
    <property type="term" value="F:transmembrane transporter activity"/>
    <property type="evidence" value="ECO:0007669"/>
    <property type="project" value="InterPro"/>
</dbReference>
<evidence type="ECO:0000259" key="7">
    <source>
        <dbReference type="PROSITE" id="PS50850"/>
    </source>
</evidence>
<feature type="transmembrane region" description="Helical" evidence="6">
    <location>
        <begin position="404"/>
        <end position="428"/>
    </location>
</feature>
<evidence type="ECO:0000256" key="4">
    <source>
        <dbReference type="ARBA" id="ARBA00022989"/>
    </source>
</evidence>
<accession>A0AAV1K7G1</accession>
<dbReference type="InterPro" id="IPR036259">
    <property type="entry name" value="MFS_trans_sf"/>
</dbReference>
<feature type="domain" description="Major facilitator superfamily (MFS) profile" evidence="7">
    <location>
        <begin position="28"/>
        <end position="489"/>
    </location>
</feature>
<feature type="transmembrane region" description="Helical" evidence="6">
    <location>
        <begin position="435"/>
        <end position="455"/>
    </location>
</feature>
<evidence type="ECO:0000313" key="8">
    <source>
        <dbReference type="EMBL" id="CAK1579050.1"/>
    </source>
</evidence>
<keyword evidence="5 6" id="KW-0472">Membrane</keyword>
<evidence type="ECO:0000256" key="5">
    <source>
        <dbReference type="ARBA" id="ARBA00023136"/>
    </source>
</evidence>
<keyword evidence="2" id="KW-0813">Transport</keyword>
<organism evidence="8 9">
    <name type="scientific">Parnassius mnemosyne</name>
    <name type="common">clouded apollo</name>
    <dbReference type="NCBI Taxonomy" id="213953"/>
    <lineage>
        <taxon>Eukaryota</taxon>
        <taxon>Metazoa</taxon>
        <taxon>Ecdysozoa</taxon>
        <taxon>Arthropoda</taxon>
        <taxon>Hexapoda</taxon>
        <taxon>Insecta</taxon>
        <taxon>Pterygota</taxon>
        <taxon>Neoptera</taxon>
        <taxon>Endopterygota</taxon>
        <taxon>Lepidoptera</taxon>
        <taxon>Glossata</taxon>
        <taxon>Ditrysia</taxon>
        <taxon>Papilionoidea</taxon>
        <taxon>Papilionidae</taxon>
        <taxon>Parnassiinae</taxon>
        <taxon>Parnassini</taxon>
        <taxon>Parnassius</taxon>
        <taxon>Driopa</taxon>
    </lineage>
</organism>